<sequence>MAAGPGDAGQLKRIGFEVFGRVQGVFFRKYAAATAKQNNIVGWVRNTPTGTVEGEAEGSVSQINTFKNWLQHTGSPKSRVERCEFRNEKDIDDLTFDSFRIVK</sequence>
<dbReference type="PANTHER" id="PTHR10029">
    <property type="entry name" value="ACYLPHOSPHATASE"/>
    <property type="match status" value="1"/>
</dbReference>
<evidence type="ECO:0000259" key="8">
    <source>
        <dbReference type="PROSITE" id="PS51160"/>
    </source>
</evidence>
<evidence type="ECO:0000313" key="10">
    <source>
        <dbReference type="Proteomes" id="UP001651158"/>
    </source>
</evidence>
<evidence type="ECO:0000313" key="9">
    <source>
        <dbReference type="EMBL" id="KAL5109539.1"/>
    </source>
</evidence>
<accession>A0ABR4QJ91</accession>
<dbReference type="PROSITE" id="PS00151">
    <property type="entry name" value="ACYLPHOSPHATASE_2"/>
    <property type="match status" value="1"/>
</dbReference>
<name>A0ABR4QJ91_9CEST</name>
<dbReference type="PANTHER" id="PTHR10029:SF3">
    <property type="entry name" value="ACYLPHOSPHATASE-RELATED"/>
    <property type="match status" value="1"/>
</dbReference>
<comment type="similarity">
    <text evidence="1 7">Belongs to the acylphosphatase family.</text>
</comment>
<feature type="active site" evidence="5">
    <location>
        <position position="28"/>
    </location>
</feature>
<dbReference type="Pfam" id="PF00708">
    <property type="entry name" value="Acylphosphatase"/>
    <property type="match status" value="1"/>
</dbReference>
<evidence type="ECO:0000256" key="5">
    <source>
        <dbReference type="PROSITE-ProRule" id="PRU00520"/>
    </source>
</evidence>
<dbReference type="PROSITE" id="PS00150">
    <property type="entry name" value="ACYLPHOSPHATASE_1"/>
    <property type="match status" value="1"/>
</dbReference>
<dbReference type="InterPro" id="IPR036046">
    <property type="entry name" value="Acylphosphatase-like_dom_sf"/>
</dbReference>
<dbReference type="Proteomes" id="UP001651158">
    <property type="component" value="Unassembled WGS sequence"/>
</dbReference>
<dbReference type="SUPFAM" id="SSF54975">
    <property type="entry name" value="Acylphosphatase/BLUF domain-like"/>
    <property type="match status" value="1"/>
</dbReference>
<dbReference type="InterPro" id="IPR017968">
    <property type="entry name" value="Acylphosphatase_CS"/>
</dbReference>
<evidence type="ECO:0000256" key="3">
    <source>
        <dbReference type="ARBA" id="ARBA00022801"/>
    </source>
</evidence>
<evidence type="ECO:0000256" key="6">
    <source>
        <dbReference type="RuleBase" id="RU000553"/>
    </source>
</evidence>
<proteinExistence type="inferred from homology"/>
<feature type="domain" description="Acylphosphatase-like" evidence="8">
    <location>
        <begin position="13"/>
        <end position="103"/>
    </location>
</feature>
<comment type="catalytic activity">
    <reaction evidence="4 5 6">
        <text>an acyl phosphate + H2O = a carboxylate + phosphate + H(+)</text>
        <dbReference type="Rhea" id="RHEA:14965"/>
        <dbReference type="ChEBI" id="CHEBI:15377"/>
        <dbReference type="ChEBI" id="CHEBI:15378"/>
        <dbReference type="ChEBI" id="CHEBI:29067"/>
        <dbReference type="ChEBI" id="CHEBI:43474"/>
        <dbReference type="ChEBI" id="CHEBI:59918"/>
        <dbReference type="EC" id="3.6.1.7"/>
    </reaction>
</comment>
<evidence type="ECO:0000256" key="7">
    <source>
        <dbReference type="RuleBase" id="RU004168"/>
    </source>
</evidence>
<dbReference type="EMBL" id="JAKROA010000003">
    <property type="protein sequence ID" value="KAL5109539.1"/>
    <property type="molecule type" value="Genomic_DNA"/>
</dbReference>
<feature type="active site" evidence="5">
    <location>
        <position position="46"/>
    </location>
</feature>
<comment type="caution">
    <text evidence="9">The sequence shown here is derived from an EMBL/GenBank/DDBJ whole genome shotgun (WGS) entry which is preliminary data.</text>
</comment>
<dbReference type="InterPro" id="IPR001792">
    <property type="entry name" value="Acylphosphatase-like_dom"/>
</dbReference>
<evidence type="ECO:0000256" key="1">
    <source>
        <dbReference type="ARBA" id="ARBA00005614"/>
    </source>
</evidence>
<keyword evidence="10" id="KW-1185">Reference proteome</keyword>
<dbReference type="PRINTS" id="PR00112">
    <property type="entry name" value="ACYLPHPHTASE"/>
</dbReference>
<dbReference type="InterPro" id="IPR020456">
    <property type="entry name" value="Acylphosphatase"/>
</dbReference>
<gene>
    <name evidence="9" type="ORF">TcWFU_010015</name>
</gene>
<keyword evidence="3 5" id="KW-0378">Hydrolase</keyword>
<evidence type="ECO:0000256" key="4">
    <source>
        <dbReference type="ARBA" id="ARBA00047645"/>
    </source>
</evidence>
<dbReference type="EC" id="3.6.1.7" evidence="2 5"/>
<dbReference type="PROSITE" id="PS51160">
    <property type="entry name" value="ACYLPHOSPHATASE_3"/>
    <property type="match status" value="1"/>
</dbReference>
<protein>
    <recommendedName>
        <fullName evidence="2 5">Acylphosphatase</fullName>
        <ecNumber evidence="2 5">3.6.1.7</ecNumber>
    </recommendedName>
</protein>
<organism evidence="9 10">
    <name type="scientific">Taenia crassiceps</name>
    <dbReference type="NCBI Taxonomy" id="6207"/>
    <lineage>
        <taxon>Eukaryota</taxon>
        <taxon>Metazoa</taxon>
        <taxon>Spiralia</taxon>
        <taxon>Lophotrochozoa</taxon>
        <taxon>Platyhelminthes</taxon>
        <taxon>Cestoda</taxon>
        <taxon>Eucestoda</taxon>
        <taxon>Cyclophyllidea</taxon>
        <taxon>Taeniidae</taxon>
        <taxon>Taenia</taxon>
    </lineage>
</organism>
<reference evidence="9 10" key="1">
    <citation type="journal article" date="2022" name="Front. Cell. Infect. Microbiol.">
        <title>The Genomes of Two Strains of Taenia crassiceps the Animal Model for the Study of Human Cysticercosis.</title>
        <authorList>
            <person name="Bobes R.J."/>
            <person name="Estrada K."/>
            <person name="Rios-Valencia D.G."/>
            <person name="Calderon-Gallegos A."/>
            <person name="de la Torre P."/>
            <person name="Carrero J.C."/>
            <person name="Sanchez-Flores A."/>
            <person name="Laclette J.P."/>
        </authorList>
    </citation>
    <scope>NUCLEOTIDE SEQUENCE [LARGE SCALE GENOMIC DNA]</scope>
    <source>
        <strain evidence="9">WFUcys</strain>
    </source>
</reference>
<evidence type="ECO:0000256" key="2">
    <source>
        <dbReference type="ARBA" id="ARBA00012150"/>
    </source>
</evidence>
<dbReference type="Gene3D" id="3.30.70.100">
    <property type="match status" value="1"/>
</dbReference>